<accession>A0AA39M990</accession>
<name>A0AA39M990_9BILA</name>
<protein>
    <recommendedName>
        <fullName evidence="2">Tryptophan synthase beta chain-like PALP domain-containing protein</fullName>
    </recommendedName>
</protein>
<dbReference type="InterPro" id="IPR001926">
    <property type="entry name" value="TrpB-like_PALP"/>
</dbReference>
<evidence type="ECO:0000256" key="1">
    <source>
        <dbReference type="SAM" id="SignalP"/>
    </source>
</evidence>
<reference evidence="3" key="1">
    <citation type="submission" date="2023-06" db="EMBL/GenBank/DDBJ databases">
        <title>Genomic analysis of the entomopathogenic nematode Steinernema hermaphroditum.</title>
        <authorList>
            <person name="Schwarz E.M."/>
            <person name="Heppert J.K."/>
            <person name="Baniya A."/>
            <person name="Schwartz H.T."/>
            <person name="Tan C.-H."/>
            <person name="Antoshechkin I."/>
            <person name="Sternberg P.W."/>
            <person name="Goodrich-Blair H."/>
            <person name="Dillman A.R."/>
        </authorList>
    </citation>
    <scope>NUCLEOTIDE SEQUENCE</scope>
    <source>
        <strain evidence="3">PS9179</strain>
        <tissue evidence="3">Whole animal</tissue>
    </source>
</reference>
<dbReference type="SUPFAM" id="SSF53686">
    <property type="entry name" value="Tryptophan synthase beta subunit-like PLP-dependent enzymes"/>
    <property type="match status" value="1"/>
</dbReference>
<proteinExistence type="predicted"/>
<dbReference type="InterPro" id="IPR036052">
    <property type="entry name" value="TrpB-like_PALP_sf"/>
</dbReference>
<evidence type="ECO:0000313" key="4">
    <source>
        <dbReference type="Proteomes" id="UP001175271"/>
    </source>
</evidence>
<keyword evidence="4" id="KW-1185">Reference proteome</keyword>
<evidence type="ECO:0000259" key="2">
    <source>
        <dbReference type="Pfam" id="PF00291"/>
    </source>
</evidence>
<dbReference type="Pfam" id="PF00291">
    <property type="entry name" value="PALP"/>
    <property type="match status" value="1"/>
</dbReference>
<feature type="signal peptide" evidence="1">
    <location>
        <begin position="1"/>
        <end position="18"/>
    </location>
</feature>
<dbReference type="Gene3D" id="3.40.50.1100">
    <property type="match status" value="2"/>
</dbReference>
<keyword evidence="1" id="KW-0732">Signal</keyword>
<dbReference type="GO" id="GO:0019344">
    <property type="term" value="P:cysteine biosynthetic process"/>
    <property type="evidence" value="ECO:0007669"/>
    <property type="project" value="UniProtKB-ARBA"/>
</dbReference>
<dbReference type="PANTHER" id="PTHR10314">
    <property type="entry name" value="CYSTATHIONINE BETA-SYNTHASE"/>
    <property type="match status" value="1"/>
</dbReference>
<dbReference type="AlphaFoldDB" id="A0AA39M990"/>
<gene>
    <name evidence="3" type="ORF">QR680_009338</name>
</gene>
<organism evidence="3 4">
    <name type="scientific">Steinernema hermaphroditum</name>
    <dbReference type="NCBI Taxonomy" id="289476"/>
    <lineage>
        <taxon>Eukaryota</taxon>
        <taxon>Metazoa</taxon>
        <taxon>Ecdysozoa</taxon>
        <taxon>Nematoda</taxon>
        <taxon>Chromadorea</taxon>
        <taxon>Rhabditida</taxon>
        <taxon>Tylenchina</taxon>
        <taxon>Panagrolaimomorpha</taxon>
        <taxon>Strongyloidoidea</taxon>
        <taxon>Steinernematidae</taxon>
        <taxon>Steinernema</taxon>
    </lineage>
</organism>
<evidence type="ECO:0000313" key="3">
    <source>
        <dbReference type="EMBL" id="KAK0425717.1"/>
    </source>
</evidence>
<feature type="chain" id="PRO_5041432565" description="Tryptophan synthase beta chain-like PALP domain-containing protein" evidence="1">
    <location>
        <begin position="19"/>
        <end position="417"/>
    </location>
</feature>
<feature type="domain" description="Tryptophan synthase beta chain-like PALP" evidence="2">
    <location>
        <begin position="52"/>
        <end position="363"/>
    </location>
</feature>
<dbReference type="EMBL" id="JAUCMV010000001">
    <property type="protein sequence ID" value="KAK0425717.1"/>
    <property type="molecule type" value="Genomic_DNA"/>
</dbReference>
<comment type="caution">
    <text evidence="3">The sequence shown here is derived from an EMBL/GenBank/DDBJ whole genome shotgun (WGS) entry which is preliminary data.</text>
</comment>
<dbReference type="InterPro" id="IPR050214">
    <property type="entry name" value="Cys_Synth/Cystath_Beta-Synth"/>
</dbReference>
<dbReference type="Proteomes" id="UP001175271">
    <property type="component" value="Unassembled WGS sequence"/>
</dbReference>
<sequence>MLLQTLLLTPLLLVLGCALAPLSKTALLFRKKDSISAWRDEAIQKLWEERRLMGRTPLLASPLLKSFGNAELFFKNESAARTHSLKHRYAWALVLWALVEGHIRENTTVFETSSGNTAVSEAFMCRLIGVKFVAIVPDTIEAVKAAHIEEQGGAVLRVPLGDRLVVARNLTEGRPDRFFMNQFAHADRAEEFHESGDFEHESANVFHEILSQFRALRGPRAVPDFFVHAAGTGGTISSVGRFLKKYALATRVVLADTEHSVYYDYVVHGRFRNESGAPLWVAPGMAGIGFGPMGPAIHGVSTSLTPAVVDLAVKIPDLASVAAMHFLRGIGILGGTSTGVNFVASLHLASKFADAGRRLSVVTLLADHASSYESSYHNGTWVREHFSAHGSFDCWLLVLRRSVELGVDPLRLGACCS</sequence>